<dbReference type="InterPro" id="IPR037068">
    <property type="entry name" value="DNA_primase_core_N_sf"/>
</dbReference>
<dbReference type="PIRSF" id="PIRSF002811">
    <property type="entry name" value="DnaG"/>
    <property type="match status" value="1"/>
</dbReference>
<dbReference type="HAMAP" id="MF_00974">
    <property type="entry name" value="DNA_primase_DnaG"/>
    <property type="match status" value="1"/>
</dbReference>
<evidence type="ECO:0000256" key="3">
    <source>
        <dbReference type="ARBA" id="ARBA00022679"/>
    </source>
</evidence>
<evidence type="ECO:0000313" key="17">
    <source>
        <dbReference type="Proteomes" id="UP000539953"/>
    </source>
</evidence>
<keyword evidence="10 12" id="KW-0238">DNA-binding</keyword>
<dbReference type="Pfam" id="PF13155">
    <property type="entry name" value="Toprim_2"/>
    <property type="match status" value="1"/>
</dbReference>
<dbReference type="GO" id="GO:0006269">
    <property type="term" value="P:DNA replication, synthesis of primer"/>
    <property type="evidence" value="ECO:0007669"/>
    <property type="project" value="UniProtKB-UniRule"/>
</dbReference>
<comment type="catalytic activity">
    <reaction evidence="12">
        <text>ssDNA + n NTP = ssDNA/pppN(pN)n-1 hybrid + (n-1) diphosphate.</text>
        <dbReference type="EC" id="2.7.7.101"/>
    </reaction>
</comment>
<sequence length="580" mass="67329">MSWIAEEDLKAIRSQADIVDIISHYLDLEKRGKDYKAVCPFHDDHDPSLSISAEKQIFKCFVCGAGGDVFGFVQRIENISFQEAVYKVADMIHYPLEHRSVIKREDPNQRYYDALQEYIRFTCYELKSEEGKQADAYLRRRKMTDQIIDDFEIGYAPAADISRRFLQAKQYSPQILEEIGLTSGGRILFHDRFLIPIHDENGYPVGFTARRLNDRSSEPKYINTSATKIYEKGNFVFNYHRARPAARKAERVILTEGAMDVLAFEKAGIHEAIACLGTACTQRQLQLIAGLKQPVTVCYDGDQAGQDAAYKFGRSAAARHLSFQIVQSSTDQDPDEIFDSGGKEALSEYVSRTISWVDFLFDYLRKKYNLDTYEDRKAYAQEIFEAIKLTDEPFEKQTDLQKLKQRSGFDFSQAISQPVQPHRKNRPLPQTVISMPEDGRTHAERVILSMMLLNKDAARRFKEEIGFFKNEYCRQIALYCYDIYREKDQLDPDDLMSRINEEPVRRYLNDLLLDTNRPQTFDETYFEDSLTKVRKCLIQEQLDVINRKISSTSDLDEKLKLWNKKKELIMNKDRLGRKEG</sequence>
<dbReference type="SMART" id="SM00400">
    <property type="entry name" value="ZnF_CHCC"/>
    <property type="match status" value="1"/>
</dbReference>
<evidence type="ECO:0000256" key="4">
    <source>
        <dbReference type="ARBA" id="ARBA00022695"/>
    </source>
</evidence>
<gene>
    <name evidence="12" type="primary">dnaG</name>
    <name evidence="16" type="ORF">HNQ47_001216</name>
</gene>
<dbReference type="EMBL" id="JACHHK010000004">
    <property type="protein sequence ID" value="MBB5183195.1"/>
    <property type="molecule type" value="Genomic_DNA"/>
</dbReference>
<keyword evidence="1 12" id="KW-0240">DNA-directed RNA polymerase</keyword>
<dbReference type="GO" id="GO:0008270">
    <property type="term" value="F:zinc ion binding"/>
    <property type="evidence" value="ECO:0007669"/>
    <property type="project" value="UniProtKB-UniRule"/>
</dbReference>
<dbReference type="GO" id="GO:1990077">
    <property type="term" value="C:primosome complex"/>
    <property type="evidence" value="ECO:0007669"/>
    <property type="project" value="UniProtKB-KW"/>
</dbReference>
<name>A0A7W8CX20_9FIRM</name>
<dbReference type="GO" id="GO:0003899">
    <property type="term" value="F:DNA-directed RNA polymerase activity"/>
    <property type="evidence" value="ECO:0007669"/>
    <property type="project" value="UniProtKB-UniRule"/>
</dbReference>
<dbReference type="InterPro" id="IPR016136">
    <property type="entry name" value="DNA_helicase_N/primase_C"/>
</dbReference>
<dbReference type="InterPro" id="IPR034151">
    <property type="entry name" value="TOPRIM_DnaG_bac"/>
</dbReference>
<dbReference type="InterPro" id="IPR013264">
    <property type="entry name" value="DNAG_N"/>
</dbReference>
<comment type="caution">
    <text evidence="16">The sequence shown here is derived from an EMBL/GenBank/DDBJ whole genome shotgun (WGS) entry which is preliminary data.</text>
</comment>
<evidence type="ECO:0000256" key="5">
    <source>
        <dbReference type="ARBA" id="ARBA00022705"/>
    </source>
</evidence>
<evidence type="ECO:0000256" key="14">
    <source>
        <dbReference type="PIRSR" id="PIRSR002811-1"/>
    </source>
</evidence>
<comment type="domain">
    <text evidence="12">Contains an N-terminal zinc-binding domain, a central core domain that contains the primase activity, and a C-terminal DnaB-binding domain.</text>
</comment>
<evidence type="ECO:0000256" key="13">
    <source>
        <dbReference type="PIRNR" id="PIRNR002811"/>
    </source>
</evidence>
<dbReference type="EC" id="2.7.7.101" evidence="12"/>
<evidence type="ECO:0000256" key="9">
    <source>
        <dbReference type="ARBA" id="ARBA00022842"/>
    </source>
</evidence>
<dbReference type="SUPFAM" id="SSF57783">
    <property type="entry name" value="Zinc beta-ribbon"/>
    <property type="match status" value="1"/>
</dbReference>
<dbReference type="Pfam" id="PF01807">
    <property type="entry name" value="Zn_ribbon_DnaG"/>
    <property type="match status" value="1"/>
</dbReference>
<dbReference type="Gene3D" id="3.90.980.10">
    <property type="entry name" value="DNA primase, catalytic core, N-terminal domain"/>
    <property type="match status" value="1"/>
</dbReference>
<keyword evidence="9" id="KW-0460">Magnesium</keyword>
<comment type="function">
    <text evidence="12 13">RNA polymerase that catalyzes the synthesis of short RNA molecules used as primers for DNA polymerase during DNA replication.</text>
</comment>
<dbReference type="SMART" id="SM00493">
    <property type="entry name" value="TOPRIM"/>
    <property type="match status" value="1"/>
</dbReference>
<reference evidence="16 17" key="1">
    <citation type="submission" date="2020-08" db="EMBL/GenBank/DDBJ databases">
        <title>Genomic Encyclopedia of Type Strains, Phase IV (KMG-IV): sequencing the most valuable type-strain genomes for metagenomic binning, comparative biology and taxonomic classification.</title>
        <authorList>
            <person name="Goeker M."/>
        </authorList>
    </citation>
    <scope>NUCLEOTIDE SEQUENCE [LARGE SCALE GENOMIC DNA]</scope>
    <source>
        <strain evidence="16 17">DSM 25799</strain>
    </source>
</reference>
<dbReference type="FunFam" id="3.90.580.10:FF:000001">
    <property type="entry name" value="DNA primase"/>
    <property type="match status" value="1"/>
</dbReference>
<evidence type="ECO:0000313" key="16">
    <source>
        <dbReference type="EMBL" id="MBB5183195.1"/>
    </source>
</evidence>
<keyword evidence="11 12" id="KW-0804">Transcription</keyword>
<dbReference type="RefSeq" id="WP_183328493.1">
    <property type="nucleotide sequence ID" value="NZ_JACHHK010000004.1"/>
</dbReference>
<evidence type="ECO:0000256" key="8">
    <source>
        <dbReference type="ARBA" id="ARBA00022833"/>
    </source>
</evidence>
<dbReference type="Gene3D" id="3.90.580.10">
    <property type="entry name" value="Zinc finger, CHC2-type domain"/>
    <property type="match status" value="1"/>
</dbReference>
<protein>
    <recommendedName>
        <fullName evidence="12 13">DNA primase</fullName>
        <ecNumber evidence="12">2.7.7.101</ecNumber>
    </recommendedName>
</protein>
<dbReference type="CDD" id="cd03364">
    <property type="entry name" value="TOPRIM_DnaG_primases"/>
    <property type="match status" value="1"/>
</dbReference>
<dbReference type="InterPro" id="IPR050219">
    <property type="entry name" value="DnaG_primase"/>
</dbReference>
<keyword evidence="8 12" id="KW-0862">Zinc</keyword>
<evidence type="ECO:0000256" key="1">
    <source>
        <dbReference type="ARBA" id="ARBA00022478"/>
    </source>
</evidence>
<dbReference type="Gene3D" id="3.40.1360.10">
    <property type="match status" value="1"/>
</dbReference>
<dbReference type="InterPro" id="IPR006171">
    <property type="entry name" value="TOPRIM_dom"/>
</dbReference>
<dbReference type="NCBIfam" id="TIGR01391">
    <property type="entry name" value="dnaG"/>
    <property type="match status" value="1"/>
</dbReference>
<dbReference type="GO" id="GO:0005737">
    <property type="term" value="C:cytoplasm"/>
    <property type="evidence" value="ECO:0007669"/>
    <property type="project" value="TreeGrafter"/>
</dbReference>
<dbReference type="InterPro" id="IPR036977">
    <property type="entry name" value="DNA_primase_Znf_CHC2"/>
</dbReference>
<comment type="cofactor">
    <cofactor evidence="12 13 14">
        <name>Zn(2+)</name>
        <dbReference type="ChEBI" id="CHEBI:29105"/>
    </cofactor>
    <text evidence="12 13 14">Binds 1 zinc ion per monomer.</text>
</comment>
<organism evidence="16 17">
    <name type="scientific">Catenisphaera adipataccumulans</name>
    <dbReference type="NCBI Taxonomy" id="700500"/>
    <lineage>
        <taxon>Bacteria</taxon>
        <taxon>Bacillati</taxon>
        <taxon>Bacillota</taxon>
        <taxon>Erysipelotrichia</taxon>
        <taxon>Erysipelotrichales</taxon>
        <taxon>Erysipelotrichaceae</taxon>
        <taxon>Catenisphaera</taxon>
    </lineage>
</organism>
<evidence type="ECO:0000256" key="11">
    <source>
        <dbReference type="ARBA" id="ARBA00023163"/>
    </source>
</evidence>
<dbReference type="Pfam" id="PF08275">
    <property type="entry name" value="DNAG_N"/>
    <property type="match status" value="1"/>
</dbReference>
<accession>A0A7W8CX20</accession>
<dbReference type="Proteomes" id="UP000539953">
    <property type="component" value="Unassembled WGS sequence"/>
</dbReference>
<feature type="zinc finger region" description="CHC2-type" evidence="12 14">
    <location>
        <begin position="39"/>
        <end position="63"/>
    </location>
</feature>
<keyword evidence="5 12" id="KW-0235">DNA replication</keyword>
<keyword evidence="6 12" id="KW-0479">Metal-binding</keyword>
<dbReference type="PROSITE" id="PS50880">
    <property type="entry name" value="TOPRIM"/>
    <property type="match status" value="1"/>
</dbReference>
<keyword evidence="4 12" id="KW-0548">Nucleotidyltransferase</keyword>
<dbReference type="InterPro" id="IPR030846">
    <property type="entry name" value="DnaG_bac"/>
</dbReference>
<dbReference type="Pfam" id="PF10410">
    <property type="entry name" value="DnaB_bind"/>
    <property type="match status" value="1"/>
</dbReference>
<dbReference type="SUPFAM" id="SSF56731">
    <property type="entry name" value="DNA primase core"/>
    <property type="match status" value="1"/>
</dbReference>
<evidence type="ECO:0000256" key="12">
    <source>
        <dbReference type="HAMAP-Rule" id="MF_00974"/>
    </source>
</evidence>
<keyword evidence="7 12" id="KW-0863">Zinc-finger</keyword>
<evidence type="ECO:0000256" key="10">
    <source>
        <dbReference type="ARBA" id="ARBA00023125"/>
    </source>
</evidence>
<keyword evidence="3 12" id="KW-0808">Transferase</keyword>
<proteinExistence type="inferred from homology"/>
<dbReference type="Gene3D" id="1.10.860.10">
    <property type="entry name" value="DNAb Helicase, Chain A"/>
    <property type="match status" value="1"/>
</dbReference>
<comment type="similarity">
    <text evidence="12 13">Belongs to the DnaG primase family.</text>
</comment>
<dbReference type="InterPro" id="IPR019475">
    <property type="entry name" value="DNA_primase_DnaB-bd"/>
</dbReference>
<keyword evidence="17" id="KW-1185">Reference proteome</keyword>
<dbReference type="PANTHER" id="PTHR30313">
    <property type="entry name" value="DNA PRIMASE"/>
    <property type="match status" value="1"/>
</dbReference>
<evidence type="ECO:0000256" key="2">
    <source>
        <dbReference type="ARBA" id="ARBA00022515"/>
    </source>
</evidence>
<dbReference type="GO" id="GO:0003677">
    <property type="term" value="F:DNA binding"/>
    <property type="evidence" value="ECO:0007669"/>
    <property type="project" value="UniProtKB-KW"/>
</dbReference>
<dbReference type="GO" id="GO:0000428">
    <property type="term" value="C:DNA-directed RNA polymerase complex"/>
    <property type="evidence" value="ECO:0007669"/>
    <property type="project" value="UniProtKB-KW"/>
</dbReference>
<keyword evidence="2 12" id="KW-0639">Primosome</keyword>
<evidence type="ECO:0000256" key="7">
    <source>
        <dbReference type="ARBA" id="ARBA00022771"/>
    </source>
</evidence>
<dbReference type="PANTHER" id="PTHR30313:SF2">
    <property type="entry name" value="DNA PRIMASE"/>
    <property type="match status" value="1"/>
</dbReference>
<dbReference type="AlphaFoldDB" id="A0A7W8CX20"/>
<feature type="domain" description="Toprim" evidence="15">
    <location>
        <begin position="250"/>
        <end position="331"/>
    </location>
</feature>
<dbReference type="InterPro" id="IPR002694">
    <property type="entry name" value="Znf_CHC2"/>
</dbReference>
<comment type="subunit">
    <text evidence="12">Monomer. Interacts with DnaB.</text>
</comment>
<evidence type="ECO:0000256" key="6">
    <source>
        <dbReference type="ARBA" id="ARBA00022723"/>
    </source>
</evidence>
<dbReference type="InterPro" id="IPR006295">
    <property type="entry name" value="DNA_primase_DnaG"/>
</dbReference>
<evidence type="ECO:0000259" key="15">
    <source>
        <dbReference type="PROSITE" id="PS50880"/>
    </source>
</evidence>